<dbReference type="Gene3D" id="3.40.50.12700">
    <property type="match status" value="1"/>
</dbReference>
<evidence type="ECO:0000313" key="2">
    <source>
        <dbReference type="Proteomes" id="UP000261640"/>
    </source>
</evidence>
<reference evidence="1" key="2">
    <citation type="submission" date="2025-09" db="UniProtKB">
        <authorList>
            <consortium name="Ensembl"/>
        </authorList>
    </citation>
    <scope>IDENTIFICATION</scope>
</reference>
<dbReference type="InParanoid" id="A0A7N8YAA9"/>
<dbReference type="Ensembl" id="ENSMAMT00000038793.1">
    <property type="protein sequence ID" value="ENSMAMP00000062109.1"/>
    <property type="gene ID" value="ENSMAMG00000025770.1"/>
</dbReference>
<proteinExistence type="predicted"/>
<sequence>MPATPTLVRVLLAEPGALAENSLHPTQLLHLCAVGFFVRQCSGTLMGSLATEQPTCRLHLQPQHHMSPPRLPHQPARRHGSNGLFPRTTSIIGDSIIRKICFFNATTHCFPGATASDILDMLTANTSIIRVIVHIGTCDTSFYRSELTKKYFISLFNLLSNCGKSILISGPIPTLGRGSGLFSRILSLNTWLKSVSLSYSLQFINNFNLFWNWPAFFAGLHPNHLDSHMLSTNIQHAVHCTLHANTGHAVHFVPHD</sequence>
<accession>A0A7N8YAA9</accession>
<dbReference type="GeneTree" id="ENSGT01140000282613"/>
<reference evidence="1" key="1">
    <citation type="submission" date="2025-08" db="UniProtKB">
        <authorList>
            <consortium name="Ensembl"/>
        </authorList>
    </citation>
    <scope>IDENTIFICATION</scope>
</reference>
<dbReference type="Proteomes" id="UP000261640">
    <property type="component" value="Unplaced"/>
</dbReference>
<protein>
    <recommendedName>
        <fullName evidence="3">SGNH hydrolase-type esterase domain-containing protein</fullName>
    </recommendedName>
</protein>
<keyword evidence="2" id="KW-1185">Reference proteome</keyword>
<name>A0A7N8YAA9_9TELE</name>
<dbReference type="AlphaFoldDB" id="A0A7N8YAA9"/>
<dbReference type="SUPFAM" id="SSF52266">
    <property type="entry name" value="SGNH hydrolase"/>
    <property type="match status" value="1"/>
</dbReference>
<dbReference type="Gene3D" id="3.40.50.12690">
    <property type="match status" value="1"/>
</dbReference>
<evidence type="ECO:0000313" key="1">
    <source>
        <dbReference type="Ensembl" id="ENSMAMP00000062109.1"/>
    </source>
</evidence>
<evidence type="ECO:0008006" key="3">
    <source>
        <dbReference type="Google" id="ProtNLM"/>
    </source>
</evidence>
<organism evidence="1 2">
    <name type="scientific">Mastacembelus armatus</name>
    <name type="common">zig-zag eel</name>
    <dbReference type="NCBI Taxonomy" id="205130"/>
    <lineage>
        <taxon>Eukaryota</taxon>
        <taxon>Metazoa</taxon>
        <taxon>Chordata</taxon>
        <taxon>Craniata</taxon>
        <taxon>Vertebrata</taxon>
        <taxon>Euteleostomi</taxon>
        <taxon>Actinopterygii</taxon>
        <taxon>Neopterygii</taxon>
        <taxon>Teleostei</taxon>
        <taxon>Neoteleostei</taxon>
        <taxon>Acanthomorphata</taxon>
        <taxon>Anabantaria</taxon>
        <taxon>Synbranchiformes</taxon>
        <taxon>Mastacembelidae</taxon>
        <taxon>Mastacembelus</taxon>
    </lineage>
</organism>